<feature type="domain" description="Antitoxin Xre/MbcA/ParS-like toxin-binding" evidence="1">
    <location>
        <begin position="94"/>
        <end position="142"/>
    </location>
</feature>
<evidence type="ECO:0000313" key="3">
    <source>
        <dbReference type="Proteomes" id="UP000614272"/>
    </source>
</evidence>
<name>A0ABQ1RK85_9ALTE</name>
<dbReference type="EMBL" id="BMGJ01000012">
    <property type="protein sequence ID" value="GGD71042.1"/>
    <property type="molecule type" value="Genomic_DNA"/>
</dbReference>
<proteinExistence type="predicted"/>
<protein>
    <recommendedName>
        <fullName evidence="1">Antitoxin Xre/MbcA/ParS-like toxin-binding domain-containing protein</fullName>
    </recommendedName>
</protein>
<dbReference type="Pfam" id="PF09722">
    <property type="entry name" value="Xre_MbcA_ParS_C"/>
    <property type="match status" value="1"/>
</dbReference>
<evidence type="ECO:0000259" key="1">
    <source>
        <dbReference type="Pfam" id="PF09722"/>
    </source>
</evidence>
<reference evidence="3" key="1">
    <citation type="journal article" date="2019" name="Int. J. Syst. Evol. Microbiol.">
        <title>The Global Catalogue of Microorganisms (GCM) 10K type strain sequencing project: providing services to taxonomists for standard genome sequencing and annotation.</title>
        <authorList>
            <consortium name="The Broad Institute Genomics Platform"/>
            <consortium name="The Broad Institute Genome Sequencing Center for Infectious Disease"/>
            <person name="Wu L."/>
            <person name="Ma J."/>
        </authorList>
    </citation>
    <scope>NUCLEOTIDE SEQUENCE [LARGE SCALE GENOMIC DNA]</scope>
    <source>
        <strain evidence="3">CGMCC 1.12923</strain>
    </source>
</reference>
<accession>A0ABQ1RK85</accession>
<dbReference type="Proteomes" id="UP000614272">
    <property type="component" value="Unassembled WGS sequence"/>
</dbReference>
<organism evidence="2 3">
    <name type="scientific">Lacimicrobium alkaliphilum</name>
    <dbReference type="NCBI Taxonomy" id="1526571"/>
    <lineage>
        <taxon>Bacteria</taxon>
        <taxon>Pseudomonadati</taxon>
        <taxon>Pseudomonadota</taxon>
        <taxon>Gammaproteobacteria</taxon>
        <taxon>Alteromonadales</taxon>
        <taxon>Alteromonadaceae</taxon>
        <taxon>Lacimicrobium</taxon>
    </lineage>
</organism>
<comment type="caution">
    <text evidence="2">The sequence shown here is derived from an EMBL/GenBank/DDBJ whole genome shotgun (WGS) entry which is preliminary data.</text>
</comment>
<sequence length="145" mass="16486">MSAAQELDFVKVISDGAINRMSSPFDEIAIVDHGIGMEGLRRFEKAMHWELNTVAQLLSTTKKTLERHAKQHKRLNKTISENALEVAKLSTTGIEYFGSVERWKAWLNTPNVQFNHQAPKSVLHTARGRELIRRVIRGLEYGFVA</sequence>
<evidence type="ECO:0000313" key="2">
    <source>
        <dbReference type="EMBL" id="GGD71042.1"/>
    </source>
</evidence>
<keyword evidence="3" id="KW-1185">Reference proteome</keyword>
<dbReference type="RefSeq" id="WP_099035527.1">
    <property type="nucleotide sequence ID" value="NZ_BMGJ01000012.1"/>
</dbReference>
<gene>
    <name evidence="2" type="ORF">GCM10011357_27660</name>
</gene>
<dbReference type="InterPro" id="IPR024467">
    <property type="entry name" value="Xre/MbcA/ParS-like_toxin-bd"/>
</dbReference>